<keyword evidence="1" id="KW-1133">Transmembrane helix</keyword>
<dbReference type="STRING" id="553466.SAMN04487950_0577"/>
<feature type="transmembrane region" description="Helical" evidence="1">
    <location>
        <begin position="92"/>
        <end position="112"/>
    </location>
</feature>
<dbReference type="Proteomes" id="UP000199607">
    <property type="component" value="Unassembled WGS sequence"/>
</dbReference>
<keyword evidence="2" id="KW-0378">Hydrolase</keyword>
<accession>A0A1I4BK35</accession>
<evidence type="ECO:0000313" key="3">
    <source>
        <dbReference type="Proteomes" id="UP000199607"/>
    </source>
</evidence>
<proteinExistence type="predicted"/>
<name>A0A1I4BK35_9EURY</name>
<dbReference type="InterPro" id="IPR007404">
    <property type="entry name" value="YdjM-like"/>
</dbReference>
<sequence>MQSPGHIGMALLFAAPAWLVFSEWKSSVAFTALAASTGMLPDADLVLMKYFFIEHHGLTHSFVFTIPTALLLGGVVSGAYIAIRGEGRTSKWAIFGFAALGLFTGMTAHMFADMLTTPDIAPPIKPLYPLLTDRVILDVAFVKSKLWNLGTLALGIVVQAAFGLRAYLK</sequence>
<dbReference type="GO" id="GO:0016787">
    <property type="term" value="F:hydrolase activity"/>
    <property type="evidence" value="ECO:0007669"/>
    <property type="project" value="UniProtKB-KW"/>
</dbReference>
<feature type="transmembrane region" description="Helical" evidence="1">
    <location>
        <begin position="146"/>
        <end position="168"/>
    </location>
</feature>
<keyword evidence="1" id="KW-0812">Transmembrane</keyword>
<dbReference type="RefSeq" id="WP_143085665.1">
    <property type="nucleotide sequence ID" value="NZ_FOTC01000001.1"/>
</dbReference>
<organism evidence="2 3">
    <name type="scientific">Halogranum rubrum</name>
    <dbReference type="NCBI Taxonomy" id="553466"/>
    <lineage>
        <taxon>Archaea</taxon>
        <taxon>Methanobacteriati</taxon>
        <taxon>Methanobacteriota</taxon>
        <taxon>Stenosarchaea group</taxon>
        <taxon>Halobacteria</taxon>
        <taxon>Halobacteriales</taxon>
        <taxon>Haloferacaceae</taxon>
    </lineage>
</organism>
<evidence type="ECO:0000256" key="1">
    <source>
        <dbReference type="SAM" id="Phobius"/>
    </source>
</evidence>
<feature type="transmembrane region" description="Helical" evidence="1">
    <location>
        <begin position="58"/>
        <end position="83"/>
    </location>
</feature>
<dbReference type="Pfam" id="PF04307">
    <property type="entry name" value="YdjM"/>
    <property type="match status" value="1"/>
</dbReference>
<gene>
    <name evidence="2" type="ORF">SAMN04487950_0577</name>
</gene>
<dbReference type="EMBL" id="FOTC01000001">
    <property type="protein sequence ID" value="SFK68587.1"/>
    <property type="molecule type" value="Genomic_DNA"/>
</dbReference>
<keyword evidence="3" id="KW-1185">Reference proteome</keyword>
<reference evidence="3" key="1">
    <citation type="submission" date="2016-10" db="EMBL/GenBank/DDBJ databases">
        <authorList>
            <person name="Varghese N."/>
            <person name="Submissions S."/>
        </authorList>
    </citation>
    <scope>NUCLEOTIDE SEQUENCE [LARGE SCALE GENOMIC DNA]</scope>
    <source>
        <strain evidence="3">CGMCC 1.7738</strain>
    </source>
</reference>
<keyword evidence="1" id="KW-0472">Membrane</keyword>
<protein>
    <submittedName>
        <fullName evidence="2">Membrane-bound metal-dependent hydrolase YbcI, DUF457 family</fullName>
    </submittedName>
</protein>
<evidence type="ECO:0000313" key="2">
    <source>
        <dbReference type="EMBL" id="SFK68587.1"/>
    </source>
</evidence>
<dbReference type="AlphaFoldDB" id="A0A1I4BK35"/>